<evidence type="ECO:0000256" key="8">
    <source>
        <dbReference type="SAM" id="MobiDB-lite"/>
    </source>
</evidence>
<feature type="transmembrane region" description="Helical" evidence="9">
    <location>
        <begin position="325"/>
        <end position="344"/>
    </location>
</feature>
<protein>
    <recommendedName>
        <fullName evidence="1">non-specific serine/threonine protein kinase</fullName>
        <ecNumber evidence="1">2.7.11.1</ecNumber>
    </recommendedName>
</protein>
<evidence type="ECO:0000256" key="5">
    <source>
        <dbReference type="ARBA" id="ARBA00022777"/>
    </source>
</evidence>
<feature type="domain" description="Protein kinase" evidence="10">
    <location>
        <begin position="436"/>
        <end position="694"/>
    </location>
</feature>
<dbReference type="InterPro" id="IPR029151">
    <property type="entry name" value="Sensor-like_sf"/>
</dbReference>
<sequence>MTETLPARAASPSTGYVPPAPGGRAPREPRPPDAPRPRARSALVWRIFAAAAAVVCLLVATVVGTLEVFARRTADAAIARGLHDANNHVESLLDGRARALASAAEVFAQDSHIGSLLLNDSASADLLDQASEAARRTGATWVQFTDADGVRLAKSDEPSAPRVSLGATALVGGALDGQSTTGAGVAGDSVAIEGVAVPVSVGPDSARRIVGVLVAARALDSAVVRELHDATDGEVLIYHLDGAGRPRVSASSLPDAQRTAVLQRVSERRAAHDSVSGLALHLGGTTFVGQETPLRSAGGSVEGGVITLRSRDRELAPFLALRRRVLLAGLAGLLLTFGVAYLVARQITRPILALRDAARRVAAGDLSASAVGVGSTGEVAELADAVRSVLDQVQDRHALAEVVERARAVPHPETLGSGGGAVDGILAPGTVLARRYVIDKVLGVGGNGVVYRASDSELGETVAIKTLRQEAVVGGELALARLKEEIRLARRITHAGVVRIHDLGEADGAYFVTMEYVPGLSLQELLRRLGPLPAPVVVALGKQLCGALAAAHGQGIIHRDVKPPNLVVQPDGALKVLDFGVARLAERVSGLTQTGLVVGTPAYMAPEQLLDEHVDARADVWSVGVVLYEAVTGRLPYDAGTPAALIGRILTGDATAPIEILPSVPAPLSDAIARALARDPTQRLSSAAALHELLARAVRGEAQG</sequence>
<dbReference type="KEGG" id="gba:J421_4439"/>
<keyword evidence="9" id="KW-0812">Transmembrane</keyword>
<keyword evidence="13" id="KW-1185">Reference proteome</keyword>
<dbReference type="Gene3D" id="3.30.200.20">
    <property type="entry name" value="Phosphorylase Kinase, domain 1"/>
    <property type="match status" value="1"/>
</dbReference>
<proteinExistence type="predicted"/>
<dbReference type="InParanoid" id="W0RMH7"/>
<dbReference type="Proteomes" id="UP000019151">
    <property type="component" value="Chromosome"/>
</dbReference>
<dbReference type="PROSITE" id="PS50011">
    <property type="entry name" value="PROTEIN_KINASE_DOM"/>
    <property type="match status" value="1"/>
</dbReference>
<dbReference type="GO" id="GO:0004674">
    <property type="term" value="F:protein serine/threonine kinase activity"/>
    <property type="evidence" value="ECO:0007669"/>
    <property type="project" value="UniProtKB-KW"/>
</dbReference>
<feature type="domain" description="HAMP" evidence="11">
    <location>
        <begin position="345"/>
        <end position="398"/>
    </location>
</feature>
<dbReference type="InterPro" id="IPR000719">
    <property type="entry name" value="Prot_kinase_dom"/>
</dbReference>
<evidence type="ECO:0000256" key="4">
    <source>
        <dbReference type="ARBA" id="ARBA00022741"/>
    </source>
</evidence>
<evidence type="ECO:0000256" key="9">
    <source>
        <dbReference type="SAM" id="Phobius"/>
    </source>
</evidence>
<dbReference type="AlphaFoldDB" id="W0RMH7"/>
<keyword evidence="4 7" id="KW-0547">Nucleotide-binding</keyword>
<dbReference type="OrthoDB" id="9801841at2"/>
<dbReference type="Gene3D" id="3.30.450.20">
    <property type="entry name" value="PAS domain"/>
    <property type="match status" value="1"/>
</dbReference>
<feature type="binding site" evidence="7">
    <location>
        <position position="465"/>
    </location>
    <ligand>
        <name>ATP</name>
        <dbReference type="ChEBI" id="CHEBI:30616"/>
    </ligand>
</feature>
<keyword evidence="6 7" id="KW-0067">ATP-binding</keyword>
<evidence type="ECO:0000256" key="7">
    <source>
        <dbReference type="PROSITE-ProRule" id="PRU10141"/>
    </source>
</evidence>
<accession>W0RMH7</accession>
<dbReference type="PANTHER" id="PTHR43289">
    <property type="entry name" value="MITOGEN-ACTIVATED PROTEIN KINASE KINASE KINASE 20-RELATED"/>
    <property type="match status" value="1"/>
</dbReference>
<dbReference type="SUPFAM" id="SSF56112">
    <property type="entry name" value="Protein kinase-like (PK-like)"/>
    <property type="match status" value="1"/>
</dbReference>
<evidence type="ECO:0000256" key="2">
    <source>
        <dbReference type="ARBA" id="ARBA00022527"/>
    </source>
</evidence>
<dbReference type="RefSeq" id="WP_025413409.1">
    <property type="nucleotide sequence ID" value="NZ_CP007128.1"/>
</dbReference>
<feature type="transmembrane region" description="Helical" evidence="9">
    <location>
        <begin position="43"/>
        <end position="70"/>
    </location>
</feature>
<keyword evidence="5 12" id="KW-0418">Kinase</keyword>
<dbReference type="GO" id="GO:0016020">
    <property type="term" value="C:membrane"/>
    <property type="evidence" value="ECO:0007669"/>
    <property type="project" value="InterPro"/>
</dbReference>
<dbReference type="InterPro" id="IPR011009">
    <property type="entry name" value="Kinase-like_dom_sf"/>
</dbReference>
<dbReference type="PROSITE" id="PS50885">
    <property type="entry name" value="HAMP"/>
    <property type="match status" value="1"/>
</dbReference>
<dbReference type="InterPro" id="IPR017441">
    <property type="entry name" value="Protein_kinase_ATP_BS"/>
</dbReference>
<dbReference type="Gene3D" id="6.10.340.10">
    <property type="match status" value="1"/>
</dbReference>
<dbReference type="InterPro" id="IPR003660">
    <property type="entry name" value="HAMP_dom"/>
</dbReference>
<dbReference type="EMBL" id="CP007128">
    <property type="protein sequence ID" value="AHG91976.1"/>
    <property type="molecule type" value="Genomic_DNA"/>
</dbReference>
<dbReference type="PROSITE" id="PS00107">
    <property type="entry name" value="PROTEIN_KINASE_ATP"/>
    <property type="match status" value="1"/>
</dbReference>
<feature type="region of interest" description="Disordered" evidence="8">
    <location>
        <begin position="1"/>
        <end position="37"/>
    </location>
</feature>
<dbReference type="GO" id="GO:0007165">
    <property type="term" value="P:signal transduction"/>
    <property type="evidence" value="ECO:0007669"/>
    <property type="project" value="InterPro"/>
</dbReference>
<evidence type="ECO:0000256" key="6">
    <source>
        <dbReference type="ARBA" id="ARBA00022840"/>
    </source>
</evidence>
<dbReference type="CDD" id="cd14014">
    <property type="entry name" value="STKc_PknB_like"/>
    <property type="match status" value="1"/>
</dbReference>
<name>W0RMH7_9BACT</name>
<dbReference type="HOGENOM" id="CLU_391702_0_0_0"/>
<evidence type="ECO:0000256" key="3">
    <source>
        <dbReference type="ARBA" id="ARBA00022679"/>
    </source>
</evidence>
<evidence type="ECO:0000259" key="10">
    <source>
        <dbReference type="PROSITE" id="PS50011"/>
    </source>
</evidence>
<keyword evidence="9" id="KW-1133">Transmembrane helix</keyword>
<dbReference type="PANTHER" id="PTHR43289:SF6">
    <property type="entry name" value="SERINE_THREONINE-PROTEIN KINASE NEKL-3"/>
    <property type="match status" value="1"/>
</dbReference>
<evidence type="ECO:0000313" key="13">
    <source>
        <dbReference type="Proteomes" id="UP000019151"/>
    </source>
</evidence>
<dbReference type="Pfam" id="PF00672">
    <property type="entry name" value="HAMP"/>
    <property type="match status" value="1"/>
</dbReference>
<keyword evidence="3" id="KW-0808">Transferase</keyword>
<dbReference type="EC" id="2.7.11.1" evidence="1"/>
<keyword evidence="9" id="KW-0472">Membrane</keyword>
<dbReference type="PROSITE" id="PS00108">
    <property type="entry name" value="PROTEIN_KINASE_ST"/>
    <property type="match status" value="1"/>
</dbReference>
<gene>
    <name evidence="12" type="ORF">J421_4439</name>
</gene>
<dbReference type="STRING" id="861299.J421_4439"/>
<evidence type="ECO:0000259" key="11">
    <source>
        <dbReference type="PROSITE" id="PS50885"/>
    </source>
</evidence>
<dbReference type="InterPro" id="IPR008271">
    <property type="entry name" value="Ser/Thr_kinase_AS"/>
</dbReference>
<dbReference type="GO" id="GO:0005524">
    <property type="term" value="F:ATP binding"/>
    <property type="evidence" value="ECO:0007669"/>
    <property type="project" value="UniProtKB-UniRule"/>
</dbReference>
<dbReference type="SMART" id="SM00220">
    <property type="entry name" value="S_TKc"/>
    <property type="match status" value="1"/>
</dbReference>
<organism evidence="12 13">
    <name type="scientific">Gemmatirosa kalamazoonensis</name>
    <dbReference type="NCBI Taxonomy" id="861299"/>
    <lineage>
        <taxon>Bacteria</taxon>
        <taxon>Pseudomonadati</taxon>
        <taxon>Gemmatimonadota</taxon>
        <taxon>Gemmatimonadia</taxon>
        <taxon>Gemmatimonadales</taxon>
        <taxon>Gemmatimonadaceae</taxon>
        <taxon>Gemmatirosa</taxon>
    </lineage>
</organism>
<evidence type="ECO:0000256" key="1">
    <source>
        <dbReference type="ARBA" id="ARBA00012513"/>
    </source>
</evidence>
<dbReference type="Gene3D" id="1.10.510.10">
    <property type="entry name" value="Transferase(Phosphotransferase) domain 1"/>
    <property type="match status" value="1"/>
</dbReference>
<dbReference type="SUPFAM" id="SSF158472">
    <property type="entry name" value="HAMP domain-like"/>
    <property type="match status" value="1"/>
</dbReference>
<dbReference type="FunFam" id="1.10.510.10:FF:000021">
    <property type="entry name" value="Serine/threonine protein kinase"/>
    <property type="match status" value="1"/>
</dbReference>
<keyword evidence="2" id="KW-0723">Serine/threonine-protein kinase</keyword>
<feature type="compositionally biased region" description="Basic and acidic residues" evidence="8">
    <location>
        <begin position="25"/>
        <end position="36"/>
    </location>
</feature>
<dbReference type="SMART" id="SM00304">
    <property type="entry name" value="HAMP"/>
    <property type="match status" value="1"/>
</dbReference>
<dbReference type="eggNOG" id="COG0515">
    <property type="taxonomic scope" value="Bacteria"/>
</dbReference>
<dbReference type="CDD" id="cd06225">
    <property type="entry name" value="HAMP"/>
    <property type="match status" value="1"/>
</dbReference>
<reference evidence="12 13" key="1">
    <citation type="journal article" date="2014" name="Genome Announc.">
        <title>Genome Sequence and Methylome of Soil Bacterium Gemmatirosa kalamazoonensis KBS708T, a Member of the Rarely Cultivated Gemmatimonadetes Phylum.</title>
        <authorList>
            <person name="Debruyn J.M."/>
            <person name="Radosevich M."/>
            <person name="Wommack K.E."/>
            <person name="Polson S.W."/>
            <person name="Hauser L.J."/>
            <person name="Fawaz M.N."/>
            <person name="Korlach J."/>
            <person name="Tsai Y.C."/>
        </authorList>
    </citation>
    <scope>NUCLEOTIDE SEQUENCE [LARGE SCALE GENOMIC DNA]</scope>
    <source>
        <strain evidence="12 13">KBS708</strain>
    </source>
</reference>
<dbReference type="Pfam" id="PF00069">
    <property type="entry name" value="Pkinase"/>
    <property type="match status" value="1"/>
</dbReference>
<evidence type="ECO:0000313" key="12">
    <source>
        <dbReference type="EMBL" id="AHG91976.1"/>
    </source>
</evidence>
<dbReference type="SUPFAM" id="SSF103190">
    <property type="entry name" value="Sensory domain-like"/>
    <property type="match status" value="1"/>
</dbReference>